<keyword evidence="5" id="KW-0449">Lipoprotein</keyword>
<evidence type="ECO:0000256" key="11">
    <source>
        <dbReference type="RuleBase" id="RU004335"/>
    </source>
</evidence>
<evidence type="ECO:0000256" key="3">
    <source>
        <dbReference type="ARBA" id="ARBA00008773"/>
    </source>
</evidence>
<dbReference type="EC" id="3.2.1.39" evidence="4"/>
<keyword evidence="10 12" id="KW-0326">Glycosidase</keyword>
<dbReference type="GO" id="GO:0042973">
    <property type="term" value="F:glucan endo-1,3-beta-D-glucosidase activity"/>
    <property type="evidence" value="ECO:0007669"/>
    <property type="project" value="UniProtKB-EC"/>
</dbReference>
<evidence type="ECO:0000259" key="13">
    <source>
        <dbReference type="SMART" id="SM00768"/>
    </source>
</evidence>
<keyword evidence="7 12" id="KW-0378">Hydrolase</keyword>
<accession>A0AAV1BVE1</accession>
<reference evidence="14" key="1">
    <citation type="submission" date="2023-03" db="EMBL/GenBank/DDBJ databases">
        <authorList>
            <person name="Julca I."/>
        </authorList>
    </citation>
    <scope>NUCLEOTIDE SEQUENCE</scope>
</reference>
<comment type="catalytic activity">
    <reaction evidence="1">
        <text>Hydrolysis of (1-&gt;3)-beta-D-glucosidic linkages in (1-&gt;3)-beta-D-glucans.</text>
        <dbReference type="EC" id="3.2.1.39"/>
    </reaction>
</comment>
<evidence type="ECO:0000256" key="4">
    <source>
        <dbReference type="ARBA" id="ARBA00012780"/>
    </source>
</evidence>
<keyword evidence="5" id="KW-0325">Glycoprotein</keyword>
<keyword evidence="6" id="KW-0732">Signal</keyword>
<dbReference type="SMART" id="SM00768">
    <property type="entry name" value="X8"/>
    <property type="match status" value="1"/>
</dbReference>
<evidence type="ECO:0000256" key="5">
    <source>
        <dbReference type="ARBA" id="ARBA00022622"/>
    </source>
</evidence>
<organism evidence="14 15">
    <name type="scientific">Oldenlandia corymbosa var. corymbosa</name>
    <dbReference type="NCBI Taxonomy" id="529605"/>
    <lineage>
        <taxon>Eukaryota</taxon>
        <taxon>Viridiplantae</taxon>
        <taxon>Streptophyta</taxon>
        <taxon>Embryophyta</taxon>
        <taxon>Tracheophyta</taxon>
        <taxon>Spermatophyta</taxon>
        <taxon>Magnoliopsida</taxon>
        <taxon>eudicotyledons</taxon>
        <taxon>Gunneridae</taxon>
        <taxon>Pentapetalae</taxon>
        <taxon>asterids</taxon>
        <taxon>lamiids</taxon>
        <taxon>Gentianales</taxon>
        <taxon>Rubiaceae</taxon>
        <taxon>Rubioideae</taxon>
        <taxon>Spermacoceae</taxon>
        <taxon>Hedyotis-Oldenlandia complex</taxon>
        <taxon>Oldenlandia</taxon>
    </lineage>
</organism>
<keyword evidence="5" id="KW-0336">GPI-anchor</keyword>
<dbReference type="PROSITE" id="PS00587">
    <property type="entry name" value="GLYCOSYL_HYDROL_F17"/>
    <property type="match status" value="1"/>
</dbReference>
<protein>
    <recommendedName>
        <fullName evidence="4">glucan endo-1,3-beta-D-glucosidase</fullName>
        <ecNumber evidence="4">3.2.1.39</ecNumber>
    </recommendedName>
</protein>
<name>A0AAV1BVE1_OLDCO</name>
<dbReference type="InterPro" id="IPR012946">
    <property type="entry name" value="X8"/>
</dbReference>
<dbReference type="InterPro" id="IPR000490">
    <property type="entry name" value="Glyco_hydro_17"/>
</dbReference>
<evidence type="ECO:0000256" key="12">
    <source>
        <dbReference type="RuleBase" id="RU004336"/>
    </source>
</evidence>
<comment type="similarity">
    <text evidence="3 11">Belongs to the glycosyl hydrolase 17 family.</text>
</comment>
<dbReference type="Proteomes" id="UP001161247">
    <property type="component" value="Chromosome 1"/>
</dbReference>
<dbReference type="GO" id="GO:0005975">
    <property type="term" value="P:carbohydrate metabolic process"/>
    <property type="evidence" value="ECO:0007669"/>
    <property type="project" value="InterPro"/>
</dbReference>
<evidence type="ECO:0000313" key="15">
    <source>
        <dbReference type="Proteomes" id="UP001161247"/>
    </source>
</evidence>
<evidence type="ECO:0000313" key="14">
    <source>
        <dbReference type="EMBL" id="CAI9087284.1"/>
    </source>
</evidence>
<sequence>MVFALVKLGYPNIPLYVAETGWPSGERHFGLLYPNESHIYDIDLSETSPDWTYDPLPKPTNNEPYKVQAKIGVCYGQLGNNLPTPSTSVQYLQNKLKAPNVKIYDATPSILNALKGTNLTITIMVPNEKLGDISSDQHISDQWVKTNVLPFYPQTKITVILVGNEILSPWNNQYKFYLVPAMNKIYQSLKTFGLHNAIKVGTPIAFDALESSVFRPSNGTFRSDISIKFMKPMLHFLNSTKSYFFVDLYPYFEWVDKPKKISLNYALLSAKNTSFKDPVSGLVYHNLLDQMLDSMVFAMTKLGYPNIPLYIAETGWPSDGDYDQIGANIYNAATYNRNIVKKFTAKPPVGTPARPGEAIDVNIFALYNENQKWGPTTERHFGLLYPSGDNVYGIDLSGKTSLWTYKPLPKPTNNQPYKGKIWCVVSEGANLRELRRAMDSICGDDKKICAAIKPGGICYKPNRFLLHASYVFSSYWAKNRNNGTYCFFNGLAAQTIKDPSYNMSCQFPSVRL</sequence>
<dbReference type="GO" id="GO:0098552">
    <property type="term" value="C:side of membrane"/>
    <property type="evidence" value="ECO:0007669"/>
    <property type="project" value="UniProtKB-KW"/>
</dbReference>
<comment type="subcellular location">
    <subcellularLocation>
        <location evidence="2">Cell membrane</location>
        <topology evidence="2">Lipid-anchor</topology>
        <topology evidence="2">GPI-anchor</topology>
    </subcellularLocation>
</comment>
<evidence type="ECO:0000256" key="7">
    <source>
        <dbReference type="ARBA" id="ARBA00022801"/>
    </source>
</evidence>
<dbReference type="GO" id="GO:0005886">
    <property type="term" value="C:plasma membrane"/>
    <property type="evidence" value="ECO:0007669"/>
    <property type="project" value="UniProtKB-SubCell"/>
</dbReference>
<evidence type="ECO:0000256" key="8">
    <source>
        <dbReference type="ARBA" id="ARBA00022821"/>
    </source>
</evidence>
<evidence type="ECO:0000256" key="9">
    <source>
        <dbReference type="ARBA" id="ARBA00023157"/>
    </source>
</evidence>
<dbReference type="PANTHER" id="PTHR32227">
    <property type="entry name" value="GLUCAN ENDO-1,3-BETA-GLUCOSIDASE BG1-RELATED-RELATED"/>
    <property type="match status" value="1"/>
</dbReference>
<evidence type="ECO:0000256" key="6">
    <source>
        <dbReference type="ARBA" id="ARBA00022729"/>
    </source>
</evidence>
<dbReference type="Pfam" id="PF07983">
    <property type="entry name" value="X8"/>
    <property type="match status" value="1"/>
</dbReference>
<evidence type="ECO:0000256" key="1">
    <source>
        <dbReference type="ARBA" id="ARBA00000382"/>
    </source>
</evidence>
<gene>
    <name evidence="14" type="ORF">OLC1_LOCUS150</name>
</gene>
<dbReference type="SUPFAM" id="SSF51445">
    <property type="entry name" value="(Trans)glycosidases"/>
    <property type="match status" value="2"/>
</dbReference>
<dbReference type="Pfam" id="PF00332">
    <property type="entry name" value="Glyco_hydro_17"/>
    <property type="match status" value="1"/>
</dbReference>
<dbReference type="AlphaFoldDB" id="A0AAV1BVE1"/>
<keyword evidence="9" id="KW-1015">Disulfide bond</keyword>
<evidence type="ECO:0000256" key="10">
    <source>
        <dbReference type="ARBA" id="ARBA00023295"/>
    </source>
</evidence>
<dbReference type="GO" id="GO:0006952">
    <property type="term" value="P:defense response"/>
    <property type="evidence" value="ECO:0007669"/>
    <property type="project" value="UniProtKB-KW"/>
</dbReference>
<dbReference type="FunFam" id="3.20.20.80:FF:000002">
    <property type="entry name" value="Glucan endo-1,3-beta-glucosidase 3"/>
    <property type="match status" value="1"/>
</dbReference>
<dbReference type="InterPro" id="IPR044965">
    <property type="entry name" value="Glyco_hydro_17_plant"/>
</dbReference>
<dbReference type="Gene3D" id="3.20.20.80">
    <property type="entry name" value="Glycosidases"/>
    <property type="match status" value="1"/>
</dbReference>
<keyword evidence="8" id="KW-0611">Plant defense</keyword>
<keyword evidence="15" id="KW-1185">Reference proteome</keyword>
<evidence type="ECO:0000256" key="2">
    <source>
        <dbReference type="ARBA" id="ARBA00004609"/>
    </source>
</evidence>
<dbReference type="EMBL" id="OX459118">
    <property type="protein sequence ID" value="CAI9087284.1"/>
    <property type="molecule type" value="Genomic_DNA"/>
</dbReference>
<dbReference type="InterPro" id="IPR017853">
    <property type="entry name" value="GH"/>
</dbReference>
<feature type="domain" description="X8" evidence="13">
    <location>
        <begin position="421"/>
        <end position="507"/>
    </location>
</feature>
<keyword evidence="5" id="KW-0472">Membrane</keyword>
<proteinExistence type="inferred from homology"/>